<sequence>MGMQILYKNETAKKQFCSEYKKKWRYPEQVKKKLVSAENYILNAESLMDVANYPPFHFEHLKGDRKDEWSIRLGNTGYRVTMIPCDNVGNEITEGDILAQCKMIKIVKVTEVSNHYE</sequence>
<dbReference type="SUPFAM" id="SSF143011">
    <property type="entry name" value="RelE-like"/>
    <property type="match status" value="1"/>
</dbReference>
<keyword evidence="2" id="KW-1185">Reference proteome</keyword>
<organism evidence="1 2">
    <name type="scientific">Lachnospira multipara</name>
    <dbReference type="NCBI Taxonomy" id="28051"/>
    <lineage>
        <taxon>Bacteria</taxon>
        <taxon>Bacillati</taxon>
        <taxon>Bacillota</taxon>
        <taxon>Clostridia</taxon>
        <taxon>Lachnospirales</taxon>
        <taxon>Lachnospiraceae</taxon>
        <taxon>Lachnospira</taxon>
    </lineage>
</organism>
<dbReference type="EMBL" id="FNUL01000004">
    <property type="protein sequence ID" value="SEF60625.1"/>
    <property type="molecule type" value="Genomic_DNA"/>
</dbReference>
<evidence type="ECO:0000313" key="2">
    <source>
        <dbReference type="Proteomes" id="UP000236726"/>
    </source>
</evidence>
<protein>
    <submittedName>
        <fullName evidence="1">Plasmid maintenance system killer protein</fullName>
    </submittedName>
</protein>
<proteinExistence type="predicted"/>
<dbReference type="Gene3D" id="3.30.2310.20">
    <property type="entry name" value="RelE-like"/>
    <property type="match status" value="1"/>
</dbReference>
<evidence type="ECO:0000313" key="1">
    <source>
        <dbReference type="EMBL" id="SEF60625.1"/>
    </source>
</evidence>
<name>A0A1H5TCR0_9FIRM</name>
<dbReference type="Proteomes" id="UP000236726">
    <property type="component" value="Unassembled WGS sequence"/>
</dbReference>
<dbReference type="InterPro" id="IPR035093">
    <property type="entry name" value="RelE/ParE_toxin_dom_sf"/>
</dbReference>
<gene>
    <name evidence="1" type="ORF">SAMN05216537_104107</name>
</gene>
<reference evidence="1 2" key="1">
    <citation type="submission" date="2016-10" db="EMBL/GenBank/DDBJ databases">
        <authorList>
            <person name="de Groot N.N."/>
        </authorList>
    </citation>
    <scope>NUCLEOTIDE SEQUENCE [LARGE SCALE GENOMIC DNA]</scope>
    <source>
        <strain evidence="1 2">D15d</strain>
    </source>
</reference>
<accession>A0A1H5TCR0</accession>
<dbReference type="AlphaFoldDB" id="A0A1H5TCR0"/>